<dbReference type="AlphaFoldDB" id="A0A8J5RAZ6"/>
<gene>
    <name evidence="1" type="ORF">G9C98_004903</name>
</gene>
<dbReference type="EMBL" id="JAAOIC020000002">
    <property type="protein sequence ID" value="KAG8042269.1"/>
    <property type="molecule type" value="Genomic_DNA"/>
</dbReference>
<sequence>MESQKYRHTNPILARINLQTETIIRQITIQMISTIQTIGHSVVGYRILIWLTITKPKRNY</sequence>
<keyword evidence="2" id="KW-1185">Reference proteome</keyword>
<evidence type="ECO:0000313" key="1">
    <source>
        <dbReference type="EMBL" id="KAG8042269.1"/>
    </source>
</evidence>
<reference evidence="1" key="2">
    <citation type="submission" date="2021-04" db="EMBL/GenBank/DDBJ databases">
        <title>Genome-wide patterns of bracovirus chromosomal integration into multiple host tissues during parasitism.</title>
        <authorList>
            <person name="Chebbi M.A.C."/>
        </authorList>
    </citation>
    <scope>NUCLEOTIDE SEQUENCE</scope>
    <source>
        <tissue evidence="1">Whole body</tissue>
    </source>
</reference>
<name>A0A8J5RAZ6_9HYME</name>
<dbReference type="Proteomes" id="UP000729913">
    <property type="component" value="Unassembled WGS sequence"/>
</dbReference>
<protein>
    <submittedName>
        <fullName evidence="1">Uncharacterized protein</fullName>
    </submittedName>
</protein>
<comment type="caution">
    <text evidence="1">The sequence shown here is derived from an EMBL/GenBank/DDBJ whole genome shotgun (WGS) entry which is preliminary data.</text>
</comment>
<organism evidence="1 2">
    <name type="scientific">Cotesia typhae</name>
    <dbReference type="NCBI Taxonomy" id="2053667"/>
    <lineage>
        <taxon>Eukaryota</taxon>
        <taxon>Metazoa</taxon>
        <taxon>Ecdysozoa</taxon>
        <taxon>Arthropoda</taxon>
        <taxon>Hexapoda</taxon>
        <taxon>Insecta</taxon>
        <taxon>Pterygota</taxon>
        <taxon>Neoptera</taxon>
        <taxon>Endopterygota</taxon>
        <taxon>Hymenoptera</taxon>
        <taxon>Apocrita</taxon>
        <taxon>Ichneumonoidea</taxon>
        <taxon>Braconidae</taxon>
        <taxon>Microgastrinae</taxon>
        <taxon>Cotesia</taxon>
    </lineage>
</organism>
<proteinExistence type="predicted"/>
<accession>A0A8J5RAZ6</accession>
<reference evidence="1" key="1">
    <citation type="submission" date="2020-03" db="EMBL/GenBank/DDBJ databases">
        <authorList>
            <person name="Chebbi M.A."/>
            <person name="Drezen J.M."/>
        </authorList>
    </citation>
    <scope>NUCLEOTIDE SEQUENCE</scope>
    <source>
        <tissue evidence="1">Whole body</tissue>
    </source>
</reference>
<evidence type="ECO:0000313" key="2">
    <source>
        <dbReference type="Proteomes" id="UP000729913"/>
    </source>
</evidence>